<organism evidence="1 2">
    <name type="scientific">Selenomonas timonae</name>
    <dbReference type="NCBI Taxonomy" id="2754044"/>
    <lineage>
        <taxon>Bacteria</taxon>
        <taxon>Bacillati</taxon>
        <taxon>Bacillota</taxon>
        <taxon>Negativicutes</taxon>
        <taxon>Selenomonadales</taxon>
        <taxon>Selenomonadaceae</taxon>
        <taxon>Selenomonas</taxon>
    </lineage>
</organism>
<protein>
    <submittedName>
        <fullName evidence="1">Uncharacterized protein</fullName>
    </submittedName>
</protein>
<proteinExistence type="predicted"/>
<evidence type="ECO:0000313" key="2">
    <source>
        <dbReference type="Proteomes" id="UP000515480"/>
    </source>
</evidence>
<dbReference type="EMBL" id="CP060204">
    <property type="protein sequence ID" value="QNH54847.1"/>
    <property type="molecule type" value="Genomic_DNA"/>
</dbReference>
<keyword evidence="2" id="KW-1185">Reference proteome</keyword>
<evidence type="ECO:0000313" key="1">
    <source>
        <dbReference type="EMBL" id="QNH54847.1"/>
    </source>
</evidence>
<dbReference type="Proteomes" id="UP000515480">
    <property type="component" value="Chromosome"/>
</dbReference>
<dbReference type="AlphaFoldDB" id="A0A7G7VL54"/>
<gene>
    <name evidence="1" type="ORF">H1B31_02505</name>
</gene>
<reference evidence="1 2" key="1">
    <citation type="submission" date="2020-07" db="EMBL/GenBank/DDBJ databases">
        <title>Complete genome and description of Selenomonas timonensis sp. nov., a new bacterium isolated from a gingivitis subject.</title>
        <authorList>
            <person name="Antezack A."/>
        </authorList>
    </citation>
    <scope>NUCLEOTIDE SEQUENCE [LARGE SCALE GENOMIC DNA]</scope>
    <source>
        <strain evidence="1 2">Marseille-Q3039</strain>
    </source>
</reference>
<dbReference type="RefSeq" id="WP_009440767.1">
    <property type="nucleotide sequence ID" value="NZ_CP060204.1"/>
</dbReference>
<sequence>MIAPPKTYAEWTALLRQFAEGTADEDILHALQTGTLAWQSGVAERFAKRFSDAINARINTASDRFDRDMQHATEERGMIGALLSLRRTLAYLRTAADLPALPEEQRASFVDLVQHAADHMQESLENSAKSDRSGKMSALVRSHRVNILVS</sequence>
<dbReference type="KEGG" id="stim:H1B31_02505"/>
<accession>A0A7G7VL54</accession>
<name>A0A7G7VL54_9FIRM</name>